<dbReference type="InterPro" id="IPR049941">
    <property type="entry name" value="LPLAT_7/PORCN-like"/>
</dbReference>
<dbReference type="GO" id="GO:0016020">
    <property type="term" value="C:membrane"/>
    <property type="evidence" value="ECO:0007669"/>
    <property type="project" value="TreeGrafter"/>
</dbReference>
<keyword evidence="1" id="KW-0808">Transferase</keyword>
<proteinExistence type="predicted"/>
<evidence type="ECO:0000313" key="1">
    <source>
        <dbReference type="EMBL" id="QQP36932.1"/>
    </source>
</evidence>
<dbReference type="Proteomes" id="UP000595437">
    <property type="component" value="Chromosome 16"/>
</dbReference>
<protein>
    <submittedName>
        <fullName evidence="1">Proteincysteine Npalmitoyltransferase porcupinelike</fullName>
    </submittedName>
</protein>
<keyword evidence="2" id="KW-1185">Reference proteome</keyword>
<dbReference type="GO" id="GO:0005783">
    <property type="term" value="C:endoplasmic reticulum"/>
    <property type="evidence" value="ECO:0007669"/>
    <property type="project" value="TreeGrafter"/>
</dbReference>
<evidence type="ECO:0000313" key="2">
    <source>
        <dbReference type="Proteomes" id="UP000595437"/>
    </source>
</evidence>
<feature type="non-terminal residue" evidence="1">
    <location>
        <position position="74"/>
    </location>
</feature>
<dbReference type="GO" id="GO:1990698">
    <property type="term" value="F:palmitoleoyltransferase activity"/>
    <property type="evidence" value="ECO:0007669"/>
    <property type="project" value="TreeGrafter"/>
</dbReference>
<organism evidence="1 2">
    <name type="scientific">Caligus rogercresseyi</name>
    <name type="common">Sea louse</name>
    <dbReference type="NCBI Taxonomy" id="217165"/>
    <lineage>
        <taxon>Eukaryota</taxon>
        <taxon>Metazoa</taxon>
        <taxon>Ecdysozoa</taxon>
        <taxon>Arthropoda</taxon>
        <taxon>Crustacea</taxon>
        <taxon>Multicrustacea</taxon>
        <taxon>Hexanauplia</taxon>
        <taxon>Copepoda</taxon>
        <taxon>Siphonostomatoida</taxon>
        <taxon>Caligidae</taxon>
        <taxon>Caligus</taxon>
    </lineage>
</organism>
<dbReference type="GO" id="GO:0030258">
    <property type="term" value="P:lipid modification"/>
    <property type="evidence" value="ECO:0007669"/>
    <property type="project" value="TreeGrafter"/>
</dbReference>
<gene>
    <name evidence="1" type="ORF">FKW44_022180</name>
</gene>
<dbReference type="PANTHER" id="PTHR13906">
    <property type="entry name" value="PORCUPINE"/>
    <property type="match status" value="1"/>
</dbReference>
<name>A0A7T8GSI0_CALRO</name>
<reference evidence="2" key="1">
    <citation type="submission" date="2021-01" db="EMBL/GenBank/DDBJ databases">
        <title>Caligus Genome Assembly.</title>
        <authorList>
            <person name="Gallardo-Escarate C."/>
        </authorList>
    </citation>
    <scope>NUCLEOTIDE SEQUENCE [LARGE SCALE GENOMIC DNA]</scope>
</reference>
<sequence>WLLAYRDAMSFRASHYFVSFVSEATATAAGFGYSKEDQSWSELAVARCNSIELPRSLVEVVVSWNIPMHKWLKT</sequence>
<feature type="non-terminal residue" evidence="1">
    <location>
        <position position="1"/>
    </location>
</feature>
<accession>A0A7T8GSI0</accession>
<dbReference type="GO" id="GO:0017147">
    <property type="term" value="F:Wnt-protein binding"/>
    <property type="evidence" value="ECO:0007669"/>
    <property type="project" value="TreeGrafter"/>
</dbReference>
<dbReference type="PANTHER" id="PTHR13906:SF12">
    <property type="entry name" value="PROTEIN-SERINE O-PALMITOLEOYLTRANSFERASE PORCUPINE"/>
    <property type="match status" value="1"/>
</dbReference>
<dbReference type="GO" id="GO:0061355">
    <property type="term" value="P:Wnt protein secretion"/>
    <property type="evidence" value="ECO:0007669"/>
    <property type="project" value="TreeGrafter"/>
</dbReference>
<dbReference type="OrthoDB" id="5968863at2759"/>
<dbReference type="EMBL" id="CP045905">
    <property type="protein sequence ID" value="QQP36932.1"/>
    <property type="molecule type" value="Genomic_DNA"/>
</dbReference>
<dbReference type="AlphaFoldDB" id="A0A7T8GSI0"/>